<reference evidence="1 2" key="2">
    <citation type="journal article" date="2018" name="Int. J. Syst. Evol. Microbiol.">
        <title>Burkholderia insecticola sp. nov., a gut symbiotic bacterium of the bean bug Riptortus pedestris.</title>
        <authorList>
            <person name="Takeshita K."/>
            <person name="Tamaki H."/>
            <person name="Ohbayashi T."/>
            <person name="Meng X.-Y."/>
            <person name="Sone T."/>
            <person name="Mitani Y."/>
            <person name="Peeters C."/>
            <person name="Kikuchi Y."/>
            <person name="Vandamme P."/>
        </authorList>
    </citation>
    <scope>NUCLEOTIDE SEQUENCE [LARGE SCALE GENOMIC DNA]</scope>
    <source>
        <strain evidence="1">RPE64</strain>
        <plasmid evidence="1 2">p2</plasmid>
    </source>
</reference>
<name>A0A060PJK4_9BURK</name>
<dbReference type="Proteomes" id="UP000013966">
    <property type="component" value="Plasmid p2"/>
</dbReference>
<sequence length="38" mass="3961">MQGIPHDCAAACDRLNVVEMPVKMGFSDRNGVIAGGVT</sequence>
<keyword evidence="1" id="KW-0614">Plasmid</keyword>
<dbReference type="HOGENOM" id="CLU_3325528_0_0_4"/>
<accession>A0A060PJK4</accession>
<organism evidence="1 2">
    <name type="scientific">Caballeronia insecticola</name>
    <dbReference type="NCBI Taxonomy" id="758793"/>
    <lineage>
        <taxon>Bacteria</taxon>
        <taxon>Pseudomonadati</taxon>
        <taxon>Pseudomonadota</taxon>
        <taxon>Betaproteobacteria</taxon>
        <taxon>Burkholderiales</taxon>
        <taxon>Burkholderiaceae</taxon>
        <taxon>Caballeronia</taxon>
    </lineage>
</organism>
<protein>
    <submittedName>
        <fullName evidence="1">Uncharacterized protein</fullName>
    </submittedName>
</protein>
<gene>
    <name evidence="1" type="ORF">BRPE64_ECDS02310</name>
</gene>
<evidence type="ECO:0000313" key="1">
    <source>
        <dbReference type="EMBL" id="BAO94113.1"/>
    </source>
</evidence>
<evidence type="ECO:0000313" key="2">
    <source>
        <dbReference type="Proteomes" id="UP000013966"/>
    </source>
</evidence>
<dbReference type="KEGG" id="buo:BRPE64_ECDS02310"/>
<keyword evidence="2" id="KW-1185">Reference proteome</keyword>
<dbReference type="EMBL" id="AP013062">
    <property type="protein sequence ID" value="BAO94113.1"/>
    <property type="molecule type" value="Genomic_DNA"/>
</dbReference>
<dbReference type="AlphaFoldDB" id="A0A060PJK4"/>
<geneLocation type="plasmid" evidence="1 2">
    <name>p2</name>
</geneLocation>
<reference evidence="1 2" key="1">
    <citation type="journal article" date="2013" name="Genome Announc.">
        <title>Complete Genome Sequence of Burkholderia sp. Strain RPE64, Bacterial Symbiont of the Bean Bug Riptortus pedestris.</title>
        <authorList>
            <person name="Shibata T.F."/>
            <person name="Maeda T."/>
            <person name="Nikoh N."/>
            <person name="Yamaguchi K."/>
            <person name="Oshima K."/>
            <person name="Hattori M."/>
            <person name="Nishiyama T."/>
            <person name="Hasebe M."/>
            <person name="Fukatsu T."/>
            <person name="Kikuchi Y."/>
            <person name="Shigenobu S."/>
        </authorList>
    </citation>
    <scope>NUCLEOTIDE SEQUENCE [LARGE SCALE GENOMIC DNA]</scope>
    <source>
        <plasmid evidence="1 2">p2</plasmid>
    </source>
</reference>
<proteinExistence type="predicted"/>